<proteinExistence type="predicted"/>
<reference evidence="1 2" key="1">
    <citation type="submission" date="2018-06" db="EMBL/GenBank/DDBJ databases">
        <authorList>
            <consortium name="Pathogen Informatics"/>
            <person name="Doyle S."/>
        </authorList>
    </citation>
    <scope>NUCLEOTIDE SEQUENCE [LARGE SCALE GENOMIC DNA]</scope>
    <source>
        <strain evidence="1 2">NCTC12195</strain>
    </source>
</reference>
<organism evidence="1 2">
    <name type="scientific">Staphylococcus gallinarum</name>
    <dbReference type="NCBI Taxonomy" id="1293"/>
    <lineage>
        <taxon>Bacteria</taxon>
        <taxon>Bacillati</taxon>
        <taxon>Bacillota</taxon>
        <taxon>Bacilli</taxon>
        <taxon>Bacillales</taxon>
        <taxon>Staphylococcaceae</taxon>
        <taxon>Staphylococcus</taxon>
    </lineage>
</organism>
<name>A0A380FLQ8_STAGA</name>
<accession>A0A380FLQ8</accession>
<dbReference type="Proteomes" id="UP000255277">
    <property type="component" value="Unassembled WGS sequence"/>
</dbReference>
<gene>
    <name evidence="1" type="ORF">NCTC12195_04732</name>
</gene>
<dbReference type="EMBL" id="UHDK01000001">
    <property type="protein sequence ID" value="SUM35202.1"/>
    <property type="molecule type" value="Genomic_DNA"/>
</dbReference>
<evidence type="ECO:0000313" key="2">
    <source>
        <dbReference type="Proteomes" id="UP000255277"/>
    </source>
</evidence>
<evidence type="ECO:0000313" key="1">
    <source>
        <dbReference type="EMBL" id="SUM35202.1"/>
    </source>
</evidence>
<dbReference type="AlphaFoldDB" id="A0A380FLQ8"/>
<protein>
    <submittedName>
        <fullName evidence="1">Uncharacterized protein</fullName>
    </submittedName>
</protein>
<sequence>MVKINDPEHQLETAKDIFINAIGEDDGLIWH</sequence>